<keyword evidence="1" id="KW-0732">Signal</keyword>
<reference evidence="2 3" key="1">
    <citation type="journal article" date="2018" name="Microbiome">
        <title>Fine metagenomic profile of the Mediterranean stratified and mixed water columns revealed by assembly and recruitment.</title>
        <authorList>
            <person name="Haro-Moreno J.M."/>
            <person name="Lopez-Perez M."/>
            <person name="De La Torre J.R."/>
            <person name="Picazo A."/>
            <person name="Camacho A."/>
            <person name="Rodriguez-Valera F."/>
        </authorList>
    </citation>
    <scope>NUCLEOTIDE SEQUENCE [LARGE SCALE GENOMIC DNA]</scope>
    <source>
        <strain evidence="2">MED-G55</strain>
    </source>
</reference>
<dbReference type="AlphaFoldDB" id="A0A368E3S1"/>
<evidence type="ECO:0000256" key="1">
    <source>
        <dbReference type="SAM" id="SignalP"/>
    </source>
</evidence>
<dbReference type="Pfam" id="PF09923">
    <property type="entry name" value="DUF2155"/>
    <property type="match status" value="1"/>
</dbReference>
<feature type="chain" id="PRO_5017009599" evidence="1">
    <location>
        <begin position="26"/>
        <end position="130"/>
    </location>
</feature>
<dbReference type="EMBL" id="QOQF01000002">
    <property type="protein sequence ID" value="RCL78213.1"/>
    <property type="molecule type" value="Genomic_DNA"/>
</dbReference>
<name>A0A368E3S1_9PROT</name>
<accession>A0A368E3S1</accession>
<dbReference type="InterPro" id="IPR019225">
    <property type="entry name" value="DUF2155"/>
</dbReference>
<organism evidence="2 3">
    <name type="scientific">PS1 clade bacterium</name>
    <dbReference type="NCBI Taxonomy" id="2175152"/>
    <lineage>
        <taxon>Bacteria</taxon>
        <taxon>Pseudomonadati</taxon>
        <taxon>Pseudomonadota</taxon>
        <taxon>Alphaproteobacteria</taxon>
        <taxon>PS1 clade</taxon>
    </lineage>
</organism>
<dbReference type="Proteomes" id="UP000252132">
    <property type="component" value="Unassembled WGS sequence"/>
</dbReference>
<comment type="caution">
    <text evidence="2">The sequence shown here is derived from an EMBL/GenBank/DDBJ whole genome shotgun (WGS) entry which is preliminary data.</text>
</comment>
<feature type="signal peptide" evidence="1">
    <location>
        <begin position="1"/>
        <end position="25"/>
    </location>
</feature>
<evidence type="ECO:0000313" key="3">
    <source>
        <dbReference type="Proteomes" id="UP000252132"/>
    </source>
</evidence>
<evidence type="ECO:0000313" key="2">
    <source>
        <dbReference type="EMBL" id="RCL78213.1"/>
    </source>
</evidence>
<sequence length="130" mass="14438">MKTANKVQFFGLFLGGVMFLSPALAQTVTFKTLDKVTAKISRLETEVGRPTVLGPLTITVRTCKTTPPEEPPETSVYLEIDESRENKTERLFSGWMFASSPGLNGLEHPVYDLWPESCKMLADDVLIGKE</sequence>
<gene>
    <name evidence="2" type="ORF">DBW69_00655</name>
</gene>
<protein>
    <submittedName>
        <fullName evidence="2">DUF2155 domain-containing protein</fullName>
    </submittedName>
</protein>
<proteinExistence type="predicted"/>